<evidence type="ECO:0000313" key="6">
    <source>
        <dbReference type="Proteomes" id="UP001153076"/>
    </source>
</evidence>
<dbReference type="Pfam" id="PF13499">
    <property type="entry name" value="EF-hand_7"/>
    <property type="match status" value="1"/>
</dbReference>
<evidence type="ECO:0000256" key="3">
    <source>
        <dbReference type="ARBA" id="ARBA00022837"/>
    </source>
</evidence>
<dbReference type="FunFam" id="1.10.238.10:FF:000001">
    <property type="entry name" value="Calmodulin 1"/>
    <property type="match status" value="1"/>
</dbReference>
<comment type="caution">
    <text evidence="5">The sequence shown here is derived from an EMBL/GenBank/DDBJ whole genome shotgun (WGS) entry which is preliminary data.</text>
</comment>
<keyword evidence="1" id="KW-0479">Metal-binding</keyword>
<accession>A0A9Q1JYF6</accession>
<dbReference type="GO" id="GO:0005509">
    <property type="term" value="F:calcium ion binding"/>
    <property type="evidence" value="ECO:0007669"/>
    <property type="project" value="InterPro"/>
</dbReference>
<dbReference type="SMART" id="SM00054">
    <property type="entry name" value="EFh"/>
    <property type="match status" value="4"/>
</dbReference>
<dbReference type="Gene3D" id="1.10.238.10">
    <property type="entry name" value="EF-hand"/>
    <property type="match status" value="2"/>
</dbReference>
<dbReference type="PROSITE" id="PS00018">
    <property type="entry name" value="EF_HAND_1"/>
    <property type="match status" value="2"/>
</dbReference>
<dbReference type="PANTHER" id="PTHR10891">
    <property type="entry name" value="EF-HAND CALCIUM-BINDING DOMAIN CONTAINING PROTEIN"/>
    <property type="match status" value="1"/>
</dbReference>
<reference evidence="5" key="1">
    <citation type="submission" date="2022-04" db="EMBL/GenBank/DDBJ databases">
        <title>Carnegiea gigantea Genome sequencing and assembly v2.</title>
        <authorList>
            <person name="Copetti D."/>
            <person name="Sanderson M.J."/>
            <person name="Burquez A."/>
            <person name="Wojciechowski M.F."/>
        </authorList>
    </citation>
    <scope>NUCLEOTIDE SEQUENCE</scope>
    <source>
        <strain evidence="5">SGP5-SGP5p</strain>
        <tissue evidence="5">Aerial part</tissue>
    </source>
</reference>
<keyword evidence="6" id="KW-1185">Reference proteome</keyword>
<keyword evidence="2" id="KW-0677">Repeat</keyword>
<dbReference type="Pfam" id="PF13833">
    <property type="entry name" value="EF-hand_8"/>
    <property type="match status" value="1"/>
</dbReference>
<keyword evidence="3" id="KW-0106">Calcium</keyword>
<evidence type="ECO:0000256" key="2">
    <source>
        <dbReference type="ARBA" id="ARBA00022737"/>
    </source>
</evidence>
<dbReference type="InterPro" id="IPR002048">
    <property type="entry name" value="EF_hand_dom"/>
</dbReference>
<gene>
    <name evidence="5" type="ORF">Cgig2_026679</name>
</gene>
<dbReference type="AlphaFoldDB" id="A0A9Q1JYF6"/>
<evidence type="ECO:0000313" key="5">
    <source>
        <dbReference type="EMBL" id="KAJ8433415.1"/>
    </source>
</evidence>
<dbReference type="InterPro" id="IPR018247">
    <property type="entry name" value="EF_Hand_1_Ca_BS"/>
</dbReference>
<feature type="domain" description="EF-hand" evidence="4">
    <location>
        <begin position="110"/>
        <end position="147"/>
    </location>
</feature>
<dbReference type="Proteomes" id="UP001153076">
    <property type="component" value="Unassembled WGS sequence"/>
</dbReference>
<dbReference type="PROSITE" id="PS50222">
    <property type="entry name" value="EF_HAND_2"/>
    <property type="match status" value="3"/>
</dbReference>
<feature type="domain" description="EF-hand" evidence="4">
    <location>
        <begin position="72"/>
        <end position="107"/>
    </location>
</feature>
<dbReference type="OrthoDB" id="26525at2759"/>
<dbReference type="InterPro" id="IPR011992">
    <property type="entry name" value="EF-hand-dom_pair"/>
</dbReference>
<evidence type="ECO:0000259" key="4">
    <source>
        <dbReference type="PROSITE" id="PS50222"/>
    </source>
</evidence>
<organism evidence="5 6">
    <name type="scientific">Carnegiea gigantea</name>
    <dbReference type="NCBI Taxonomy" id="171969"/>
    <lineage>
        <taxon>Eukaryota</taxon>
        <taxon>Viridiplantae</taxon>
        <taxon>Streptophyta</taxon>
        <taxon>Embryophyta</taxon>
        <taxon>Tracheophyta</taxon>
        <taxon>Spermatophyta</taxon>
        <taxon>Magnoliopsida</taxon>
        <taxon>eudicotyledons</taxon>
        <taxon>Gunneridae</taxon>
        <taxon>Pentapetalae</taxon>
        <taxon>Caryophyllales</taxon>
        <taxon>Cactineae</taxon>
        <taxon>Cactaceae</taxon>
        <taxon>Cactoideae</taxon>
        <taxon>Echinocereeae</taxon>
        <taxon>Carnegiea</taxon>
    </lineage>
</organism>
<name>A0A9Q1JYF6_9CARY</name>
<sequence length="187" mass="20286">MKSKTPGGGGAAALQRLWKNLSPRRPAKTERLRESECGEIEKVFRYIDSDGDGKISPSELRRSVKAVGVQRLTAAEAEAAVESSDSDGDGLLSLAEFERLMGGGDLSEAEKMAELREAFFMYRDDKDESGCITPKSLKKMLSRLGESKTTRDCEAMICVYDLNGDGVLSVNAQIGQAKEDSNLEAKG</sequence>
<feature type="domain" description="EF-hand" evidence="4">
    <location>
        <begin position="35"/>
        <end position="70"/>
    </location>
</feature>
<protein>
    <recommendedName>
        <fullName evidence="4">EF-hand domain-containing protein</fullName>
    </recommendedName>
</protein>
<dbReference type="SUPFAM" id="SSF47473">
    <property type="entry name" value="EF-hand"/>
    <property type="match status" value="1"/>
</dbReference>
<dbReference type="EMBL" id="JAKOGI010000542">
    <property type="protein sequence ID" value="KAJ8433415.1"/>
    <property type="molecule type" value="Genomic_DNA"/>
</dbReference>
<dbReference type="CDD" id="cd00051">
    <property type="entry name" value="EFh"/>
    <property type="match status" value="2"/>
</dbReference>
<dbReference type="InterPro" id="IPR039647">
    <property type="entry name" value="EF_hand_pair_protein_CML-like"/>
</dbReference>
<proteinExistence type="predicted"/>
<evidence type="ECO:0000256" key="1">
    <source>
        <dbReference type="ARBA" id="ARBA00022723"/>
    </source>
</evidence>